<sequence>MNLVDAGVADEATVFGGEEGEFLRALIDADTRRSWSGRCWWRTRRSATRRGSGGGSATGSSRSSSRRRRCCGGGRRGAGAGEAALRAAAAVTGLDLQPPLWVAFLLFGLLLGVPYGVFSASFDPAVEGSIVARLGGVRAHNIRHVVLRAAAAGDGHVYDHRDK</sequence>
<keyword evidence="2" id="KW-1133">Transmembrane helix</keyword>
<gene>
    <name evidence="3" type="ORF">OsJ_08557</name>
</gene>
<dbReference type="InterPro" id="IPR021855">
    <property type="entry name" value="PAM68-like"/>
</dbReference>
<dbReference type="Pfam" id="PF11947">
    <property type="entry name" value="DUF3464"/>
    <property type="match status" value="1"/>
</dbReference>
<evidence type="ECO:0000256" key="2">
    <source>
        <dbReference type="SAM" id="Phobius"/>
    </source>
</evidence>
<reference evidence="3" key="2">
    <citation type="submission" date="2008-12" db="EMBL/GenBank/DDBJ databases">
        <title>Improved gene annotation of the rice (Oryza sativa) genomes.</title>
        <authorList>
            <person name="Wang J."/>
            <person name="Li R."/>
            <person name="Fan W."/>
            <person name="Huang Q."/>
            <person name="Zhang J."/>
            <person name="Zhou Y."/>
            <person name="Hu Y."/>
            <person name="Zi S."/>
            <person name="Li J."/>
            <person name="Ni P."/>
            <person name="Zheng H."/>
            <person name="Zhang Y."/>
            <person name="Zhao M."/>
            <person name="Hao Q."/>
            <person name="McDermott J."/>
            <person name="Samudrala R."/>
            <person name="Kristiansen K."/>
            <person name="Wong G.K.-S."/>
        </authorList>
    </citation>
    <scope>NUCLEOTIDE SEQUENCE</scope>
</reference>
<name>B9F3H6_ORYSJ</name>
<proteinExistence type="predicted"/>
<reference evidence="3" key="1">
    <citation type="journal article" date="2005" name="PLoS Biol.">
        <title>The genomes of Oryza sativa: a history of duplications.</title>
        <authorList>
            <person name="Yu J."/>
            <person name="Wang J."/>
            <person name="Lin W."/>
            <person name="Li S."/>
            <person name="Li H."/>
            <person name="Zhou J."/>
            <person name="Ni P."/>
            <person name="Dong W."/>
            <person name="Hu S."/>
            <person name="Zeng C."/>
            <person name="Zhang J."/>
            <person name="Zhang Y."/>
            <person name="Li R."/>
            <person name="Xu Z."/>
            <person name="Li S."/>
            <person name="Li X."/>
            <person name="Zheng H."/>
            <person name="Cong L."/>
            <person name="Lin L."/>
            <person name="Yin J."/>
            <person name="Geng J."/>
            <person name="Li G."/>
            <person name="Shi J."/>
            <person name="Liu J."/>
            <person name="Lv H."/>
            <person name="Li J."/>
            <person name="Wang J."/>
            <person name="Deng Y."/>
            <person name="Ran L."/>
            <person name="Shi X."/>
            <person name="Wang X."/>
            <person name="Wu Q."/>
            <person name="Li C."/>
            <person name="Ren X."/>
            <person name="Wang J."/>
            <person name="Wang X."/>
            <person name="Li D."/>
            <person name="Liu D."/>
            <person name="Zhang X."/>
            <person name="Ji Z."/>
            <person name="Zhao W."/>
            <person name="Sun Y."/>
            <person name="Zhang Z."/>
            <person name="Bao J."/>
            <person name="Han Y."/>
            <person name="Dong L."/>
            <person name="Ji J."/>
            <person name="Chen P."/>
            <person name="Wu S."/>
            <person name="Liu J."/>
            <person name="Xiao Y."/>
            <person name="Bu D."/>
            <person name="Tan J."/>
            <person name="Yang L."/>
            <person name="Ye C."/>
            <person name="Zhang J."/>
            <person name="Xu J."/>
            <person name="Zhou Y."/>
            <person name="Yu Y."/>
            <person name="Zhang B."/>
            <person name="Zhuang S."/>
            <person name="Wei H."/>
            <person name="Liu B."/>
            <person name="Lei M."/>
            <person name="Yu H."/>
            <person name="Li Y."/>
            <person name="Xu H."/>
            <person name="Wei S."/>
            <person name="He X."/>
            <person name="Fang L."/>
            <person name="Zhang Z."/>
            <person name="Zhang Y."/>
            <person name="Huang X."/>
            <person name="Su Z."/>
            <person name="Tong W."/>
            <person name="Li J."/>
            <person name="Tong Z."/>
            <person name="Li S."/>
            <person name="Ye J."/>
            <person name="Wang L."/>
            <person name="Fang L."/>
            <person name="Lei T."/>
            <person name="Chen C."/>
            <person name="Chen H."/>
            <person name="Xu Z."/>
            <person name="Li H."/>
            <person name="Huang H."/>
            <person name="Zhang F."/>
            <person name="Xu H."/>
            <person name="Li N."/>
            <person name="Zhao C."/>
            <person name="Li S."/>
            <person name="Dong L."/>
            <person name="Huang Y."/>
            <person name="Li L."/>
            <person name="Xi Y."/>
            <person name="Qi Q."/>
            <person name="Li W."/>
            <person name="Zhang B."/>
            <person name="Hu W."/>
            <person name="Zhang Y."/>
            <person name="Tian X."/>
            <person name="Jiao Y."/>
            <person name="Liang X."/>
            <person name="Jin J."/>
            <person name="Gao L."/>
            <person name="Zheng W."/>
            <person name="Hao B."/>
            <person name="Liu S."/>
            <person name="Wang W."/>
            <person name="Yuan L."/>
            <person name="Cao M."/>
            <person name="McDermott J."/>
            <person name="Samudrala R."/>
            <person name="Wang J."/>
            <person name="Wong G.K."/>
            <person name="Yang H."/>
        </authorList>
    </citation>
    <scope>NUCLEOTIDE SEQUENCE [LARGE SCALE GENOMIC DNA]</scope>
</reference>
<protein>
    <submittedName>
        <fullName evidence="3">Uncharacterized protein</fullName>
    </submittedName>
</protein>
<evidence type="ECO:0000313" key="3">
    <source>
        <dbReference type="EMBL" id="EEE57889.1"/>
    </source>
</evidence>
<accession>B9F3H6</accession>
<dbReference type="EMBL" id="CM000139">
    <property type="protein sequence ID" value="EEE57889.1"/>
    <property type="molecule type" value="Genomic_DNA"/>
</dbReference>
<evidence type="ECO:0000256" key="1">
    <source>
        <dbReference type="SAM" id="MobiDB-lite"/>
    </source>
</evidence>
<dbReference type="AlphaFoldDB" id="B9F3H6"/>
<feature type="region of interest" description="Disordered" evidence="1">
    <location>
        <begin position="47"/>
        <end position="78"/>
    </location>
</feature>
<dbReference type="Proteomes" id="UP000007752">
    <property type="component" value="Chromosome 2"/>
</dbReference>
<keyword evidence="2" id="KW-0472">Membrane</keyword>
<feature type="transmembrane region" description="Helical" evidence="2">
    <location>
        <begin position="100"/>
        <end position="118"/>
    </location>
</feature>
<keyword evidence="2" id="KW-0812">Transmembrane</keyword>
<organism evidence="3">
    <name type="scientific">Oryza sativa subsp. japonica</name>
    <name type="common">Rice</name>
    <dbReference type="NCBI Taxonomy" id="39947"/>
    <lineage>
        <taxon>Eukaryota</taxon>
        <taxon>Viridiplantae</taxon>
        <taxon>Streptophyta</taxon>
        <taxon>Embryophyta</taxon>
        <taxon>Tracheophyta</taxon>
        <taxon>Spermatophyta</taxon>
        <taxon>Magnoliopsida</taxon>
        <taxon>Liliopsida</taxon>
        <taxon>Poales</taxon>
        <taxon>Poaceae</taxon>
        <taxon>BOP clade</taxon>
        <taxon>Oryzoideae</taxon>
        <taxon>Oryzeae</taxon>
        <taxon>Oryzinae</taxon>
        <taxon>Oryza</taxon>
        <taxon>Oryza sativa</taxon>
    </lineage>
</organism>